<gene>
    <name evidence="3 8" type="primary">coaBC</name>
    <name evidence="8" type="ORF">GCM10023342_05570</name>
</gene>
<dbReference type="InterPro" id="IPR036551">
    <property type="entry name" value="Flavin_trans-like"/>
</dbReference>
<dbReference type="HAMAP" id="MF_02225">
    <property type="entry name" value="CoaBC"/>
    <property type="match status" value="1"/>
</dbReference>
<keyword evidence="3" id="KW-0511">Multifunctional enzyme</keyword>
<comment type="catalytic activity">
    <reaction evidence="3 4">
        <text>N-[(R)-4-phosphopantothenoyl]-L-cysteine + H(+) = (R)-4'-phosphopantetheine + CO2</text>
        <dbReference type="Rhea" id="RHEA:16793"/>
        <dbReference type="ChEBI" id="CHEBI:15378"/>
        <dbReference type="ChEBI" id="CHEBI:16526"/>
        <dbReference type="ChEBI" id="CHEBI:59458"/>
        <dbReference type="ChEBI" id="CHEBI:61723"/>
        <dbReference type="EC" id="4.1.1.36"/>
    </reaction>
</comment>
<dbReference type="EMBL" id="BAABKI010000009">
    <property type="protein sequence ID" value="GAA5171207.1"/>
    <property type="molecule type" value="Genomic_DNA"/>
</dbReference>
<organism evidence="8 9">
    <name type="scientific">Modicisalibacter zincidurans</name>
    <dbReference type="NCBI Taxonomy" id="1178777"/>
    <lineage>
        <taxon>Bacteria</taxon>
        <taxon>Pseudomonadati</taxon>
        <taxon>Pseudomonadota</taxon>
        <taxon>Gammaproteobacteria</taxon>
        <taxon>Oceanospirillales</taxon>
        <taxon>Halomonadaceae</taxon>
        <taxon>Modicisalibacter</taxon>
    </lineage>
</organism>
<feature type="binding site" evidence="3">
    <location>
        <position position="379"/>
    </location>
    <ligand>
        <name>CTP</name>
        <dbReference type="ChEBI" id="CHEBI:37563"/>
    </ligand>
</feature>
<feature type="region of interest" description="Phosphopantothenate--cysteine ligase" evidence="3">
    <location>
        <begin position="233"/>
        <end position="479"/>
    </location>
</feature>
<dbReference type="RefSeq" id="WP_051907522.1">
    <property type="nucleotide sequence ID" value="NZ_BAABKI010000009.1"/>
</dbReference>
<proteinExistence type="inferred from homology"/>
<dbReference type="InterPro" id="IPR035929">
    <property type="entry name" value="CoaB-like_sf"/>
</dbReference>
<protein>
    <recommendedName>
        <fullName evidence="3">Coenzyme A biosynthesis bifunctional protein CoaBC</fullName>
    </recommendedName>
    <alternativeName>
        <fullName evidence="3">DNA/pantothenate metabolism flavoprotein</fullName>
    </alternativeName>
    <alternativeName>
        <fullName evidence="3">Phosphopantothenoylcysteine synthetase/decarboxylase</fullName>
        <shortName evidence="3">PPCS-PPCDC</shortName>
    </alternativeName>
    <domain>
        <recommendedName>
            <fullName evidence="3">Phosphopantothenoylcysteine decarboxylase</fullName>
            <shortName evidence="3">PPC decarboxylase</shortName>
            <shortName evidence="3">PPC-DC</shortName>
            <ecNumber evidence="3">4.1.1.36</ecNumber>
        </recommendedName>
        <alternativeName>
            <fullName evidence="3">CoaC</fullName>
        </alternativeName>
    </domain>
    <domain>
        <recommendedName>
            <fullName evidence="3">Phosphopantothenate--cysteine ligase</fullName>
            <ecNumber evidence="3">6.3.2.5</ecNumber>
        </recommendedName>
        <alternativeName>
            <fullName evidence="3">CoaB</fullName>
        </alternativeName>
        <alternativeName>
            <fullName evidence="3">Phosphopantothenoylcysteine synthetase</fullName>
            <shortName evidence="3">PPC synthetase</shortName>
            <shortName evidence="3">PPC-S</shortName>
        </alternativeName>
    </domain>
</protein>
<feature type="domain" description="DNA/pantothenate metabolism flavoprotein C-terminal" evidence="7">
    <location>
        <begin position="229"/>
        <end position="453"/>
    </location>
</feature>
<keyword evidence="1 3" id="KW-0210">Decarboxylase</keyword>
<feature type="region of interest" description="Phosphopantothenoylcysteine decarboxylase" evidence="3">
    <location>
        <begin position="1"/>
        <end position="232"/>
    </location>
</feature>
<feature type="region of interest" description="Disordered" evidence="5">
    <location>
        <begin position="189"/>
        <end position="228"/>
    </location>
</feature>
<feature type="active site" description="Proton donor" evidence="3">
    <location>
        <position position="164"/>
    </location>
</feature>
<dbReference type="Pfam" id="PF04127">
    <property type="entry name" value="DFP"/>
    <property type="match status" value="1"/>
</dbReference>
<dbReference type="InterPro" id="IPR005252">
    <property type="entry name" value="CoaBC"/>
</dbReference>
<dbReference type="EC" id="4.1.1.36" evidence="3"/>
<keyword evidence="3 4" id="KW-0288">FMN</keyword>
<evidence type="ECO:0000259" key="7">
    <source>
        <dbReference type="Pfam" id="PF04127"/>
    </source>
</evidence>
<comment type="similarity">
    <text evidence="3 4">In the C-terminal section; belongs to the PPC synthetase family.</text>
</comment>
<comment type="function">
    <text evidence="4">Catalyzes two steps in the biosynthesis of coenzyme A. In the first step cysteine is conjugated to 4'-phosphopantothenate to form 4-phosphopantothenoylcysteine, in the latter compound is decarboxylated to form 4'-phosphopantotheine.</text>
</comment>
<comment type="catalytic activity">
    <reaction evidence="3 4">
        <text>(R)-4'-phosphopantothenate + L-cysteine + CTP = N-[(R)-4-phosphopantothenoyl]-L-cysteine + CMP + diphosphate + H(+)</text>
        <dbReference type="Rhea" id="RHEA:19397"/>
        <dbReference type="ChEBI" id="CHEBI:10986"/>
        <dbReference type="ChEBI" id="CHEBI:15378"/>
        <dbReference type="ChEBI" id="CHEBI:33019"/>
        <dbReference type="ChEBI" id="CHEBI:35235"/>
        <dbReference type="ChEBI" id="CHEBI:37563"/>
        <dbReference type="ChEBI" id="CHEBI:59458"/>
        <dbReference type="ChEBI" id="CHEBI:60377"/>
        <dbReference type="EC" id="6.3.2.5"/>
    </reaction>
</comment>
<feature type="region of interest" description="Disordered" evidence="5">
    <location>
        <begin position="460"/>
        <end position="479"/>
    </location>
</feature>
<keyword evidence="3" id="KW-0479">Metal-binding</keyword>
<keyword evidence="3" id="KW-0460">Magnesium</keyword>
<evidence type="ECO:0000256" key="2">
    <source>
        <dbReference type="ARBA" id="ARBA00023239"/>
    </source>
</evidence>
<dbReference type="SUPFAM" id="SSF102645">
    <property type="entry name" value="CoaB-like"/>
    <property type="match status" value="1"/>
</dbReference>
<feature type="binding site" evidence="3">
    <location>
        <position position="331"/>
    </location>
    <ligand>
        <name>CTP</name>
        <dbReference type="ChEBI" id="CHEBI:37563"/>
    </ligand>
</feature>
<comment type="pathway">
    <text evidence="3 4">Cofactor biosynthesis; coenzyme A biosynthesis; CoA from (R)-pantothenate: step 2/5.</text>
</comment>
<evidence type="ECO:0000256" key="1">
    <source>
        <dbReference type="ARBA" id="ARBA00022793"/>
    </source>
</evidence>
<dbReference type="Pfam" id="PF02441">
    <property type="entry name" value="Flavoprotein"/>
    <property type="match status" value="1"/>
</dbReference>
<dbReference type="Proteomes" id="UP001500074">
    <property type="component" value="Unassembled WGS sequence"/>
</dbReference>
<feature type="binding site" evidence="3">
    <location>
        <position position="397"/>
    </location>
    <ligand>
        <name>CTP</name>
        <dbReference type="ChEBI" id="CHEBI:37563"/>
    </ligand>
</feature>
<dbReference type="EC" id="6.3.2.5" evidence="3"/>
<comment type="cofactor">
    <cofactor evidence="3">
        <name>FMN</name>
        <dbReference type="ChEBI" id="CHEBI:58210"/>
    </cofactor>
    <text evidence="3">Binds 1 FMN per subunit.</text>
</comment>
<keyword evidence="3 4" id="KW-0436">Ligase</keyword>
<feature type="binding site" evidence="3">
    <location>
        <begin position="315"/>
        <end position="317"/>
    </location>
    <ligand>
        <name>CTP</name>
        <dbReference type="ChEBI" id="CHEBI:37563"/>
    </ligand>
</feature>
<dbReference type="Gene3D" id="3.40.50.10300">
    <property type="entry name" value="CoaB-like"/>
    <property type="match status" value="1"/>
</dbReference>
<dbReference type="PANTHER" id="PTHR14359:SF6">
    <property type="entry name" value="PHOSPHOPANTOTHENOYLCYSTEINE DECARBOXYLASE"/>
    <property type="match status" value="1"/>
</dbReference>
<comment type="function">
    <text evidence="3">Catalyzes two sequential steps in the biosynthesis of coenzyme A. In the first step cysteine is conjugated to 4'-phosphopantothenate to form 4-phosphopantothenoylcysteine. In the second step the latter compound is decarboxylated to form 4'-phosphopantotheine.</text>
</comment>
<feature type="binding site" evidence="3">
    <location>
        <begin position="349"/>
        <end position="352"/>
    </location>
    <ligand>
        <name>CTP</name>
        <dbReference type="ChEBI" id="CHEBI:37563"/>
    </ligand>
</feature>
<evidence type="ECO:0000256" key="5">
    <source>
        <dbReference type="SAM" id="MobiDB-lite"/>
    </source>
</evidence>
<name>A0ABP9R3E7_9GAMM</name>
<accession>A0ABP9R3E7</accession>
<evidence type="ECO:0000313" key="8">
    <source>
        <dbReference type="EMBL" id="GAA5171207.1"/>
    </source>
</evidence>
<evidence type="ECO:0000256" key="4">
    <source>
        <dbReference type="RuleBase" id="RU364078"/>
    </source>
</evidence>
<keyword evidence="2 3" id="KW-0456">Lyase</keyword>
<dbReference type="NCBIfam" id="TIGR00521">
    <property type="entry name" value="coaBC_dfp"/>
    <property type="match status" value="1"/>
</dbReference>
<feature type="domain" description="Flavoprotein" evidence="6">
    <location>
        <begin position="12"/>
        <end position="180"/>
    </location>
</feature>
<comment type="cofactor">
    <cofactor evidence="3">
        <name>Mg(2+)</name>
        <dbReference type="ChEBI" id="CHEBI:18420"/>
    </cofactor>
</comment>
<evidence type="ECO:0000313" key="9">
    <source>
        <dbReference type="Proteomes" id="UP001500074"/>
    </source>
</evidence>
<comment type="pathway">
    <text evidence="3 4">Cofactor biosynthesis; coenzyme A biosynthesis; CoA from (R)-pantothenate: step 3/5.</text>
</comment>
<dbReference type="SUPFAM" id="SSF52507">
    <property type="entry name" value="Homo-oligomeric flavin-containing Cys decarboxylases, HFCD"/>
    <property type="match status" value="1"/>
</dbReference>
<dbReference type="PANTHER" id="PTHR14359">
    <property type="entry name" value="HOMO-OLIGOMERIC FLAVIN CONTAINING CYS DECARBOXYLASE FAMILY"/>
    <property type="match status" value="1"/>
</dbReference>
<dbReference type="InterPro" id="IPR003382">
    <property type="entry name" value="Flavoprotein"/>
</dbReference>
<feature type="compositionally biased region" description="Low complexity" evidence="5">
    <location>
        <begin position="209"/>
        <end position="225"/>
    </location>
</feature>
<dbReference type="InterPro" id="IPR007085">
    <property type="entry name" value="DNA/pantothenate-metab_flavo_C"/>
</dbReference>
<evidence type="ECO:0000259" key="6">
    <source>
        <dbReference type="Pfam" id="PF02441"/>
    </source>
</evidence>
<dbReference type="Gene3D" id="3.40.50.1950">
    <property type="entry name" value="Flavin prenyltransferase-like"/>
    <property type="match status" value="1"/>
</dbReference>
<feature type="binding site" evidence="3">
    <location>
        <position position="393"/>
    </location>
    <ligand>
        <name>CTP</name>
        <dbReference type="ChEBI" id="CHEBI:37563"/>
    </ligand>
</feature>
<feature type="binding site" evidence="3">
    <location>
        <position position="321"/>
    </location>
    <ligand>
        <name>CTP</name>
        <dbReference type="ChEBI" id="CHEBI:37563"/>
    </ligand>
</feature>
<keyword evidence="3 4" id="KW-0285">Flavoprotein</keyword>
<evidence type="ECO:0000256" key="3">
    <source>
        <dbReference type="HAMAP-Rule" id="MF_02225"/>
    </source>
</evidence>
<comment type="similarity">
    <text evidence="3 4">In the N-terminal section; belongs to the HFCD (homo-oligomeric flavin containing Cys decarboxylase) superfamily.</text>
</comment>
<reference evidence="9" key="1">
    <citation type="journal article" date="2019" name="Int. J. Syst. Evol. Microbiol.">
        <title>The Global Catalogue of Microorganisms (GCM) 10K type strain sequencing project: providing services to taxonomists for standard genome sequencing and annotation.</title>
        <authorList>
            <consortium name="The Broad Institute Genomics Platform"/>
            <consortium name="The Broad Institute Genome Sequencing Center for Infectious Disease"/>
            <person name="Wu L."/>
            <person name="Ma J."/>
        </authorList>
    </citation>
    <scope>NUCLEOTIDE SEQUENCE [LARGE SCALE GENOMIC DNA]</scope>
    <source>
        <strain evidence="9">JCM 18472</strain>
    </source>
</reference>
<dbReference type="GO" id="GO:0016874">
    <property type="term" value="F:ligase activity"/>
    <property type="evidence" value="ECO:0007669"/>
    <property type="project" value="UniProtKB-KW"/>
</dbReference>
<keyword evidence="9" id="KW-1185">Reference proteome</keyword>
<sequence>MSQLAATPLIGKRILLGISAGIAAYKSAVLARLLKKAGAEVRVVMTEGAQAFIAPLTLQALTGESVRTSLLDPEAEAGMGHIELARWAELILIAPATADLMARLAHGHADDLLTTLCLATHAECVMAPAMNQAMWGHPATRDNARRLEGYGWRLLGPDSGDQACGDVGAGRMLEPEAIVAGLSVTPGAASAMAPEDAPLSMAPEDAPLSMAPEDAPSASESSPQADDARGLTVTITAGPTREALDPVRYLSNHSSGKMGYALAAAAANRGARVRLISGPVALATPAGVERIDVTSADEMLAAARQAAGDSAIFIGCAAVADYRAEQIAAHKLKKSANDDGMTLKLVRNPDIIALIAEARINASVSESAAASPRPFMVGFAAETRDLESYARDKLERKNLDMIVANDVSQAGLGFGADDNAALVLWRNAAVEPGRAELPAQSKARLAEAVIDQALRGYRAMRSGPSTAEVPPAAPQQDPQ</sequence>
<comment type="caution">
    <text evidence="8">The sequence shown here is derived from an EMBL/GenBank/DDBJ whole genome shotgun (WGS) entry which is preliminary data.</text>
</comment>